<name>A0ABY9RX14_9ACTN</name>
<feature type="transmembrane region" description="Helical" evidence="1">
    <location>
        <begin position="59"/>
        <end position="80"/>
    </location>
</feature>
<accession>A0ABY9RX14</accession>
<evidence type="ECO:0000256" key="1">
    <source>
        <dbReference type="SAM" id="Phobius"/>
    </source>
</evidence>
<feature type="transmembrane region" description="Helical" evidence="1">
    <location>
        <begin position="92"/>
        <end position="111"/>
    </location>
</feature>
<keyword evidence="1" id="KW-1133">Transmembrane helix</keyword>
<keyword evidence="1" id="KW-0812">Transmembrane</keyword>
<evidence type="ECO:0000313" key="2">
    <source>
        <dbReference type="EMBL" id="WMX45749.1"/>
    </source>
</evidence>
<evidence type="ECO:0008006" key="4">
    <source>
        <dbReference type="Google" id="ProtNLM"/>
    </source>
</evidence>
<keyword evidence="3" id="KW-1185">Reference proteome</keyword>
<evidence type="ECO:0000313" key="3">
    <source>
        <dbReference type="Proteomes" id="UP001250858"/>
    </source>
</evidence>
<proteinExistence type="predicted"/>
<dbReference type="Proteomes" id="UP001250858">
    <property type="component" value="Chromosome"/>
</dbReference>
<organism evidence="2 3">
    <name type="scientific">Streptomyces roseicoloratus</name>
    <dbReference type="NCBI Taxonomy" id="2508722"/>
    <lineage>
        <taxon>Bacteria</taxon>
        <taxon>Bacillati</taxon>
        <taxon>Actinomycetota</taxon>
        <taxon>Actinomycetes</taxon>
        <taxon>Kitasatosporales</taxon>
        <taxon>Streptomycetaceae</taxon>
        <taxon>Streptomyces</taxon>
    </lineage>
</organism>
<dbReference type="EMBL" id="CP133762">
    <property type="protein sequence ID" value="WMX45749.1"/>
    <property type="molecule type" value="Genomic_DNA"/>
</dbReference>
<sequence>MTTPADPTNSTNPTDPTSPSVRALRAMAFGALALLVLCALLTAAAVLQDAIGGDGVNGGFAAAGGWSLAASGFCALLAAAAPRDAMAYRARAITVTAAYALAILGPVLAALD</sequence>
<gene>
    <name evidence="2" type="ORF">RGF97_14015</name>
</gene>
<keyword evidence="1" id="KW-0472">Membrane</keyword>
<feature type="transmembrane region" description="Helical" evidence="1">
    <location>
        <begin position="26"/>
        <end position="47"/>
    </location>
</feature>
<reference evidence="2 3" key="1">
    <citation type="submission" date="2023-09" db="EMBL/GenBank/DDBJ databases">
        <title>Complete genome of Streptomyces roseicoloratus T14.</title>
        <authorList>
            <person name="Bashizi T."/>
            <person name="Kim M.-J."/>
            <person name="Lee G."/>
            <person name="Tagele S.B."/>
            <person name="Shin J.-H."/>
        </authorList>
    </citation>
    <scope>NUCLEOTIDE SEQUENCE [LARGE SCALE GENOMIC DNA]</scope>
    <source>
        <strain evidence="2 3">T14</strain>
    </source>
</reference>
<dbReference type="RefSeq" id="WP_128981384.1">
    <property type="nucleotide sequence ID" value="NZ_CP133762.1"/>
</dbReference>
<protein>
    <recommendedName>
        <fullName evidence="4">Integral membrane protein</fullName>
    </recommendedName>
</protein>